<evidence type="ECO:0000256" key="5">
    <source>
        <dbReference type="ARBA" id="ARBA00023295"/>
    </source>
</evidence>
<evidence type="ECO:0000256" key="4">
    <source>
        <dbReference type="ARBA" id="ARBA00023239"/>
    </source>
</evidence>
<dbReference type="AlphaFoldDB" id="A0A3F2RWP5"/>
<keyword evidence="4" id="KW-0456">Lyase</keyword>
<evidence type="ECO:0000313" key="7">
    <source>
        <dbReference type="Proteomes" id="UP000277300"/>
    </source>
</evidence>
<proteinExistence type="inferred from homology"/>
<dbReference type="PANTHER" id="PTHR42909">
    <property type="entry name" value="ZGC:136858"/>
    <property type="match status" value="1"/>
</dbReference>
<dbReference type="OrthoDB" id="198885at2759"/>
<evidence type="ECO:0000256" key="2">
    <source>
        <dbReference type="ARBA" id="ARBA00022801"/>
    </source>
</evidence>
<dbReference type="PANTHER" id="PTHR42909:SF1">
    <property type="entry name" value="CARBOHYDRATE KINASE PFKB DOMAIN-CONTAINING PROTEIN"/>
    <property type="match status" value="1"/>
</dbReference>
<evidence type="ECO:0000256" key="1">
    <source>
        <dbReference type="ARBA" id="ARBA00022723"/>
    </source>
</evidence>
<gene>
    <name evidence="6" type="ORF">BBP00_00002667</name>
</gene>
<comment type="caution">
    <text evidence="6">The sequence shown here is derived from an EMBL/GenBank/DDBJ whole genome shotgun (WGS) entry which is preliminary data.</text>
</comment>
<accession>A0A3F2RWP5</accession>
<dbReference type="Pfam" id="PF04227">
    <property type="entry name" value="Indigoidine_A"/>
    <property type="match status" value="1"/>
</dbReference>
<dbReference type="GO" id="GO:0046872">
    <property type="term" value="F:metal ion binding"/>
    <property type="evidence" value="ECO:0007669"/>
    <property type="project" value="UniProtKB-KW"/>
</dbReference>
<dbReference type="HAMAP" id="MF_01876">
    <property type="entry name" value="PsiMP_glycosidase"/>
    <property type="match status" value="1"/>
</dbReference>
<sequence>MWRRSGTALSQRLALSEEVAEALYGRGKKPVVALESTIISHGMPFPQNLQMARHVEEIIRKHGACPATVCIADGALKVGLSEQDLMQLAELGVGAKKCSTRDIAAAVTDKSVVGATTVSSTMRIAHAAGIKVFVTGGIGGVHRFCEETMDISTDLMELSRTPVAVVCAGIKSILDIPRTLEFLETHSVPVIGYQTRQFPAFFTQDSGEKAHLRRDTPLEIAQLIHESAELELPNGHIIAVPNPKPVPSETINGAIELGLKEVVQKNISGQAVTPYLLKRVNEITHGVSLESNIDLVNNNATVGSQVSD</sequence>
<dbReference type="EMBL" id="MBDO02000048">
    <property type="protein sequence ID" value="RLN65762.1"/>
    <property type="molecule type" value="Genomic_DNA"/>
</dbReference>
<evidence type="ECO:0000313" key="6">
    <source>
        <dbReference type="EMBL" id="RLN65762.1"/>
    </source>
</evidence>
<dbReference type="InterPro" id="IPR022830">
    <property type="entry name" value="Indigdn_synthA-like"/>
</dbReference>
<dbReference type="GO" id="GO:0004730">
    <property type="term" value="F:pseudouridylate synthase activity"/>
    <property type="evidence" value="ECO:0007669"/>
    <property type="project" value="InterPro"/>
</dbReference>
<dbReference type="Proteomes" id="UP000277300">
    <property type="component" value="Unassembled WGS sequence"/>
</dbReference>
<dbReference type="InterPro" id="IPR007342">
    <property type="entry name" value="PsuG"/>
</dbReference>
<keyword evidence="3" id="KW-0464">Manganese</keyword>
<dbReference type="Gene3D" id="3.40.1790.10">
    <property type="entry name" value="Indigoidine synthase domain"/>
    <property type="match status" value="1"/>
</dbReference>
<evidence type="ECO:0008006" key="8">
    <source>
        <dbReference type="Google" id="ProtNLM"/>
    </source>
</evidence>
<dbReference type="SUPFAM" id="SSF110581">
    <property type="entry name" value="Indigoidine synthase A-like"/>
    <property type="match status" value="1"/>
</dbReference>
<keyword evidence="2" id="KW-0378">Hydrolase</keyword>
<organism evidence="6 7">
    <name type="scientific">Phytophthora kernoviae</name>
    <dbReference type="NCBI Taxonomy" id="325452"/>
    <lineage>
        <taxon>Eukaryota</taxon>
        <taxon>Sar</taxon>
        <taxon>Stramenopiles</taxon>
        <taxon>Oomycota</taxon>
        <taxon>Peronosporomycetes</taxon>
        <taxon>Peronosporales</taxon>
        <taxon>Peronosporaceae</taxon>
        <taxon>Phytophthora</taxon>
    </lineage>
</organism>
<dbReference type="GO" id="GO:0005737">
    <property type="term" value="C:cytoplasm"/>
    <property type="evidence" value="ECO:0007669"/>
    <property type="project" value="TreeGrafter"/>
</dbReference>
<name>A0A3F2RWP5_9STRA</name>
<dbReference type="GO" id="GO:0016798">
    <property type="term" value="F:hydrolase activity, acting on glycosyl bonds"/>
    <property type="evidence" value="ECO:0007669"/>
    <property type="project" value="UniProtKB-KW"/>
</dbReference>
<reference evidence="6 7" key="1">
    <citation type="submission" date="2018-07" db="EMBL/GenBank/DDBJ databases">
        <title>Genome sequencing of oomycete isolates from Chile give support for New Zealand origin for Phytophthora kernoviae and make available the first Nothophytophthora sp. genome.</title>
        <authorList>
            <person name="Studholme D.J."/>
            <person name="Sanfuentes E."/>
            <person name="Panda P."/>
            <person name="Hill R."/>
            <person name="Sambles C."/>
            <person name="Grant M."/>
            <person name="Williams N.M."/>
            <person name="Mcdougal R.L."/>
        </authorList>
    </citation>
    <scope>NUCLEOTIDE SEQUENCE [LARGE SCALE GENOMIC DNA]</scope>
    <source>
        <strain evidence="6">Chile6</strain>
    </source>
</reference>
<protein>
    <recommendedName>
        <fullName evidence="8">Pseudouridine-5'-phosphate glycosidase</fullName>
    </recommendedName>
</protein>
<keyword evidence="1" id="KW-0479">Metal-binding</keyword>
<evidence type="ECO:0000256" key="3">
    <source>
        <dbReference type="ARBA" id="ARBA00023211"/>
    </source>
</evidence>
<keyword evidence="5" id="KW-0326">Glycosidase</keyword>